<reference evidence="3 4" key="1">
    <citation type="journal article" date="2018" name="BMC Genomics">
        <title>The genome of Naegleria lovaniensis, the basis for a comparative approach to unravel pathogenicity factors of the human pathogenic amoeba N. fowleri.</title>
        <authorList>
            <person name="Liechti N."/>
            <person name="Schurch N."/>
            <person name="Bruggmann R."/>
            <person name="Wittwer M."/>
        </authorList>
    </citation>
    <scope>NUCLEOTIDE SEQUENCE [LARGE SCALE GENOMIC DNA]</scope>
    <source>
        <strain evidence="3 4">ATCC 30569</strain>
    </source>
</reference>
<name>A0AA88H563_NAELO</name>
<accession>A0AA88H563</accession>
<feature type="signal peptide" evidence="1">
    <location>
        <begin position="1"/>
        <end position="23"/>
    </location>
</feature>
<organism evidence="3 4">
    <name type="scientific">Naegleria lovaniensis</name>
    <name type="common">Amoeba</name>
    <dbReference type="NCBI Taxonomy" id="51637"/>
    <lineage>
        <taxon>Eukaryota</taxon>
        <taxon>Discoba</taxon>
        <taxon>Heterolobosea</taxon>
        <taxon>Tetramitia</taxon>
        <taxon>Eutetramitia</taxon>
        <taxon>Vahlkampfiidae</taxon>
        <taxon>Naegleria</taxon>
    </lineage>
</organism>
<keyword evidence="1" id="KW-0732">Signal</keyword>
<dbReference type="PROSITE" id="PS50234">
    <property type="entry name" value="VWFA"/>
    <property type="match status" value="1"/>
</dbReference>
<gene>
    <name evidence="3" type="ORF">C9374_009588</name>
</gene>
<evidence type="ECO:0000313" key="3">
    <source>
        <dbReference type="EMBL" id="KAG2393011.1"/>
    </source>
</evidence>
<evidence type="ECO:0000313" key="4">
    <source>
        <dbReference type="Proteomes" id="UP000816034"/>
    </source>
</evidence>
<dbReference type="Pfam" id="PF13519">
    <property type="entry name" value="VWA_2"/>
    <property type="match status" value="1"/>
</dbReference>
<proteinExistence type="predicted"/>
<dbReference type="InterPro" id="IPR050934">
    <property type="entry name" value="ITIH"/>
</dbReference>
<dbReference type="SUPFAM" id="SSF53300">
    <property type="entry name" value="vWA-like"/>
    <property type="match status" value="1"/>
</dbReference>
<evidence type="ECO:0000256" key="1">
    <source>
        <dbReference type="SAM" id="SignalP"/>
    </source>
</evidence>
<dbReference type="InterPro" id="IPR002035">
    <property type="entry name" value="VWF_A"/>
</dbReference>
<dbReference type="AlphaFoldDB" id="A0AA88H563"/>
<feature type="domain" description="VWFA" evidence="2">
    <location>
        <begin position="222"/>
        <end position="409"/>
    </location>
</feature>
<dbReference type="EMBL" id="PYSW02000003">
    <property type="protein sequence ID" value="KAG2393011.1"/>
    <property type="molecule type" value="Genomic_DNA"/>
</dbReference>
<dbReference type="PANTHER" id="PTHR10338">
    <property type="entry name" value="INTER-ALPHA-TRYPSIN INHIBITOR HEAVY CHAIN FAMILY MEMBER"/>
    <property type="match status" value="1"/>
</dbReference>
<dbReference type="PANTHER" id="PTHR10338:SF108">
    <property type="entry name" value="INTER-ALPHA-TRYPSIN INHIBITOR HEAVY CHAIN H4-LIKE PROTEIN"/>
    <property type="match status" value="1"/>
</dbReference>
<comment type="caution">
    <text evidence="3">The sequence shown here is derived from an EMBL/GenBank/DDBJ whole genome shotgun (WGS) entry which is preliminary data.</text>
</comment>
<feature type="chain" id="PRO_5041717556" description="VWFA domain-containing protein" evidence="1">
    <location>
        <begin position="24"/>
        <end position="409"/>
    </location>
</feature>
<protein>
    <recommendedName>
        <fullName evidence="2">VWFA domain-containing protein</fullName>
    </recommendedName>
</protein>
<dbReference type="GeneID" id="68102042"/>
<dbReference type="RefSeq" id="XP_044554905.1">
    <property type="nucleotide sequence ID" value="XM_044699791.1"/>
</dbReference>
<dbReference type="Gene3D" id="3.40.50.410">
    <property type="entry name" value="von Willebrand factor, type A domain"/>
    <property type="match status" value="1"/>
</dbReference>
<evidence type="ECO:0000259" key="2">
    <source>
        <dbReference type="PROSITE" id="PS50234"/>
    </source>
</evidence>
<sequence>MTSRLFEWSVVLCVLSLVVVVMATTTPCHAHKIPNSFGMLSRKEMKQLLREVMFELSDDMALDPTPELIPCPSPRLRTDSEISSFISSLNSLKTMSDKFTQFEKLMSSSVLPFSTKQTVLVVNTLMKQVQKYLTLTMLHKIGDLKSADAILFIKNVTENASEKMALVDALKNNITDVIANKEVIANGLFSSSSESYYKQNTITVLSKLTSHDCVFGQISTDRVVFVLDVSPSMDNKIARYSKFSRLDFLKQHLIETIKKLKPQQSFDVVLFCENVSTKFGKFTPATPQNIEQFLSKEITTKGCSATNIEAGLRTGFDLFKNETKMTTGTNSVYVFSDGIANRGESNPDKLAALAKQLSEQYRAKINTISCTMGNNYNNPETTTEQTQATALMHKIADATGGTFKSLAGE</sequence>
<dbReference type="Proteomes" id="UP000816034">
    <property type="component" value="Unassembled WGS sequence"/>
</dbReference>
<dbReference type="InterPro" id="IPR036465">
    <property type="entry name" value="vWFA_dom_sf"/>
</dbReference>
<keyword evidence="4" id="KW-1185">Reference proteome</keyword>